<evidence type="ECO:0000313" key="2">
    <source>
        <dbReference type="Proteomes" id="UP001367030"/>
    </source>
</evidence>
<sequence length="105" mass="11786">MSAMYVIDARHYLDDKGDIGPEKGPSRTLAVFITSVIAHASDFDRPEDTPGPVCFKCRKRDNRCVDTGIARDELVNWRCPACGFEGCISNWQGTFWDLRHGTPSH</sequence>
<evidence type="ECO:0000313" key="1">
    <source>
        <dbReference type="EMBL" id="MEJ8859549.1"/>
    </source>
</evidence>
<comment type="caution">
    <text evidence="1">The sequence shown here is derived from an EMBL/GenBank/DDBJ whole genome shotgun (WGS) entry which is preliminary data.</text>
</comment>
<dbReference type="EMBL" id="JBBKZS010000031">
    <property type="protein sequence ID" value="MEJ8859549.1"/>
    <property type="molecule type" value="Genomic_DNA"/>
</dbReference>
<protein>
    <recommendedName>
        <fullName evidence="3">TerY-C metal binding domain-containing protein</fullName>
    </recommendedName>
</protein>
<proteinExistence type="predicted"/>
<keyword evidence="2" id="KW-1185">Reference proteome</keyword>
<reference evidence="1 2" key="1">
    <citation type="submission" date="2024-03" db="EMBL/GenBank/DDBJ databases">
        <title>Novel species of the genus Variovorax.</title>
        <authorList>
            <person name="Liu Q."/>
            <person name="Xin Y.-H."/>
        </authorList>
    </citation>
    <scope>NUCLEOTIDE SEQUENCE [LARGE SCALE GENOMIC DNA]</scope>
    <source>
        <strain evidence="1 2">KACC 18901</strain>
    </source>
</reference>
<dbReference type="Proteomes" id="UP001367030">
    <property type="component" value="Unassembled WGS sequence"/>
</dbReference>
<dbReference type="RefSeq" id="WP_340339585.1">
    <property type="nucleotide sequence ID" value="NZ_JBBKZS010000031.1"/>
</dbReference>
<evidence type="ECO:0008006" key="3">
    <source>
        <dbReference type="Google" id="ProtNLM"/>
    </source>
</evidence>
<organism evidence="1 2">
    <name type="scientific">Variovorax robiniae</name>
    <dbReference type="NCBI Taxonomy" id="1836199"/>
    <lineage>
        <taxon>Bacteria</taxon>
        <taxon>Pseudomonadati</taxon>
        <taxon>Pseudomonadota</taxon>
        <taxon>Betaproteobacteria</taxon>
        <taxon>Burkholderiales</taxon>
        <taxon>Comamonadaceae</taxon>
        <taxon>Variovorax</taxon>
    </lineage>
</organism>
<accession>A0ABU8XKK4</accession>
<name>A0ABU8XKK4_9BURK</name>
<gene>
    <name evidence="1" type="ORF">WKW79_33650</name>
</gene>